<dbReference type="InterPro" id="IPR004299">
    <property type="entry name" value="MBOAT_fam"/>
</dbReference>
<sequence length="473" mass="54211">MLFNSWIFVGLVIATTLVYYLPFIRRWQVYVLLVSSALFYAYDSIGLLLLLIASGMVNAIASYGAMFRRHSRTYATVGVVMNLCLLALFKYGGLISTSFLDVSAGVGQFLCRLPLPLGISFYTFSGISLIVDAYRGRYDGEQVSSPPSFLQHVRKTLLYICFFPKLLAGPIAKSKEFFGEIAPKQFSLIDWTFVFKSLVVGYFLKMVIADNLKDFTFWMTYPYFVHRGTGSLLLMVFGYSIQMFADFAGYSLIAIGVAAIFGYRLPTNFNFPYIASSFREFWKRWHITLSQFLMEYLYISLGGNRKGKVRTYLNLLLTMMLGGLWHGAAWSYLVWGTYHGLCLVVERAICGRRENCISVMRWQKVSHGLSVTFVFVMVSFGWLLFMLPNFSEAVLYVRCIFSNYDSGAFIDLKLIPIAIYAIPVVMYHAIYCLRERAWVQRYILRFDYILYGIMLFLILTNSGSASSFVYFQF</sequence>
<dbReference type="InterPro" id="IPR051085">
    <property type="entry name" value="MB_O-acyltransferase"/>
</dbReference>
<feature type="transmembrane region" description="Helical" evidence="8">
    <location>
        <begin position="224"/>
        <end position="241"/>
    </location>
</feature>
<dbReference type="PANTHER" id="PTHR13285">
    <property type="entry name" value="ACYLTRANSFERASE"/>
    <property type="match status" value="1"/>
</dbReference>
<keyword evidence="3 7" id="KW-1003">Cell membrane</keyword>
<keyword evidence="4 8" id="KW-0812">Transmembrane</keyword>
<dbReference type="GO" id="GO:0016746">
    <property type="term" value="F:acyltransferase activity"/>
    <property type="evidence" value="ECO:0007669"/>
    <property type="project" value="UniProtKB-KW"/>
</dbReference>
<protein>
    <submittedName>
        <fullName evidence="9">D-alanyl-lipoteichoic acid acyltransferase DltB, MBOAT superfamily</fullName>
    </submittedName>
</protein>
<evidence type="ECO:0000256" key="8">
    <source>
        <dbReference type="SAM" id="Phobius"/>
    </source>
</evidence>
<evidence type="ECO:0000313" key="9">
    <source>
        <dbReference type="EMBL" id="SEV86310.1"/>
    </source>
</evidence>
<dbReference type="Pfam" id="PF03062">
    <property type="entry name" value="MBOAT"/>
    <property type="match status" value="1"/>
</dbReference>
<keyword evidence="6 7" id="KW-0472">Membrane</keyword>
<evidence type="ECO:0000256" key="2">
    <source>
        <dbReference type="ARBA" id="ARBA00010323"/>
    </source>
</evidence>
<evidence type="ECO:0000256" key="5">
    <source>
        <dbReference type="ARBA" id="ARBA00022989"/>
    </source>
</evidence>
<keyword evidence="7 9" id="KW-0012">Acyltransferase</keyword>
<feature type="transmembrane region" description="Helical" evidence="8">
    <location>
        <begin position="74"/>
        <end position="93"/>
    </location>
</feature>
<dbReference type="PANTHER" id="PTHR13285:SF18">
    <property type="entry name" value="PROTEIN-CYSTEINE N-PALMITOYLTRANSFERASE RASP"/>
    <property type="match status" value="1"/>
</dbReference>
<comment type="similarity">
    <text evidence="2 7">Belongs to the membrane-bound acyltransferase family.</text>
</comment>
<feature type="transmembrane region" description="Helical" evidence="8">
    <location>
        <begin position="448"/>
        <end position="471"/>
    </location>
</feature>
<feature type="transmembrane region" description="Helical" evidence="8">
    <location>
        <begin position="113"/>
        <end position="135"/>
    </location>
</feature>
<name>A0A1I0MEW4_9BACT</name>
<feature type="transmembrane region" description="Helical" evidence="8">
    <location>
        <begin position="7"/>
        <end position="24"/>
    </location>
</feature>
<feature type="transmembrane region" description="Helical" evidence="8">
    <location>
        <begin position="193"/>
        <end position="212"/>
    </location>
</feature>
<feature type="transmembrane region" description="Helical" evidence="8">
    <location>
        <begin position="323"/>
        <end position="345"/>
    </location>
</feature>
<proteinExistence type="inferred from homology"/>
<evidence type="ECO:0000256" key="6">
    <source>
        <dbReference type="ARBA" id="ARBA00023136"/>
    </source>
</evidence>
<dbReference type="InterPro" id="IPR024194">
    <property type="entry name" value="Ac/AlaTfrase_AlgI/DltB"/>
</dbReference>
<feature type="transmembrane region" description="Helical" evidence="8">
    <location>
        <begin position="247"/>
        <end position="265"/>
    </location>
</feature>
<evidence type="ECO:0000256" key="7">
    <source>
        <dbReference type="PIRNR" id="PIRNR016636"/>
    </source>
</evidence>
<feature type="transmembrane region" description="Helical" evidence="8">
    <location>
        <begin position="407"/>
        <end position="427"/>
    </location>
</feature>
<reference evidence="9 10" key="1">
    <citation type="submission" date="2016-10" db="EMBL/GenBank/DDBJ databases">
        <authorList>
            <person name="de Groot N.N."/>
        </authorList>
    </citation>
    <scope>NUCLEOTIDE SEQUENCE [LARGE SCALE GENOMIC DNA]</scope>
    <source>
        <strain evidence="9 10">TC2-24</strain>
    </source>
</reference>
<feature type="transmembrane region" description="Helical" evidence="8">
    <location>
        <begin position="30"/>
        <end position="53"/>
    </location>
</feature>
<evidence type="ECO:0000313" key="10">
    <source>
        <dbReference type="Proteomes" id="UP000199373"/>
    </source>
</evidence>
<accession>A0A1I0MEW4</accession>
<dbReference type="GO" id="GO:0005886">
    <property type="term" value="C:plasma membrane"/>
    <property type="evidence" value="ECO:0007669"/>
    <property type="project" value="UniProtKB-SubCell"/>
</dbReference>
<dbReference type="Proteomes" id="UP000199373">
    <property type="component" value="Unassembled WGS sequence"/>
</dbReference>
<organism evidence="9 10">
    <name type="scientific">Prevotella aff. ruminicola Tc2-24</name>
    <dbReference type="NCBI Taxonomy" id="81582"/>
    <lineage>
        <taxon>Bacteria</taxon>
        <taxon>Pseudomonadati</taxon>
        <taxon>Bacteroidota</taxon>
        <taxon>Bacteroidia</taxon>
        <taxon>Bacteroidales</taxon>
        <taxon>Prevotellaceae</taxon>
        <taxon>Prevotella</taxon>
    </lineage>
</organism>
<dbReference type="PIRSF" id="PIRSF016636">
    <property type="entry name" value="AlgI_DltB"/>
    <property type="match status" value="1"/>
</dbReference>
<dbReference type="RefSeq" id="WP_091914575.1">
    <property type="nucleotide sequence ID" value="NZ_FOIQ01000001.1"/>
</dbReference>
<dbReference type="AlphaFoldDB" id="A0A1I0MEW4"/>
<gene>
    <name evidence="9" type="ORF">SAMN04487850_0563</name>
</gene>
<keyword evidence="10" id="KW-1185">Reference proteome</keyword>
<evidence type="ECO:0000256" key="4">
    <source>
        <dbReference type="ARBA" id="ARBA00022692"/>
    </source>
</evidence>
<dbReference type="InterPro" id="IPR028362">
    <property type="entry name" value="AlgI"/>
</dbReference>
<evidence type="ECO:0000256" key="3">
    <source>
        <dbReference type="ARBA" id="ARBA00022475"/>
    </source>
</evidence>
<dbReference type="GO" id="GO:0042121">
    <property type="term" value="P:alginic acid biosynthetic process"/>
    <property type="evidence" value="ECO:0007669"/>
    <property type="project" value="InterPro"/>
</dbReference>
<feature type="transmembrane region" description="Helical" evidence="8">
    <location>
        <begin position="365"/>
        <end position="387"/>
    </location>
</feature>
<comment type="subcellular location">
    <subcellularLocation>
        <location evidence="1">Cell membrane</location>
        <topology evidence="1">Multi-pass membrane protein</topology>
    </subcellularLocation>
</comment>
<keyword evidence="5 8" id="KW-1133">Transmembrane helix</keyword>
<keyword evidence="7 9" id="KW-0808">Transferase</keyword>
<dbReference type="PIRSF" id="PIRSF500217">
    <property type="entry name" value="AlgI"/>
    <property type="match status" value="1"/>
</dbReference>
<dbReference type="EMBL" id="FOIQ01000001">
    <property type="protein sequence ID" value="SEV86310.1"/>
    <property type="molecule type" value="Genomic_DNA"/>
</dbReference>
<evidence type="ECO:0000256" key="1">
    <source>
        <dbReference type="ARBA" id="ARBA00004651"/>
    </source>
</evidence>